<dbReference type="PANTHER" id="PTHR10012">
    <property type="entry name" value="SERINE/THREONINE-PROTEIN PHOSPHATASE 2A REGULATORY SUBUNIT B"/>
    <property type="match status" value="1"/>
</dbReference>
<dbReference type="FunFam" id="1.20.120.1150:FF:000001">
    <property type="entry name" value="Serine/threonine-protein phosphatase 2A activator"/>
    <property type="match status" value="1"/>
</dbReference>
<evidence type="ECO:0000256" key="17">
    <source>
        <dbReference type="RuleBase" id="RU361210"/>
    </source>
</evidence>
<evidence type="ECO:0000256" key="1">
    <source>
        <dbReference type="ARBA" id="ARBA00000971"/>
    </source>
</evidence>
<keyword evidence="6 17" id="KW-0963">Cytoplasm</keyword>
<dbReference type="GO" id="GO:0003755">
    <property type="term" value="F:peptidyl-prolyl cis-trans isomerase activity"/>
    <property type="evidence" value="ECO:0007669"/>
    <property type="project" value="UniProtKB-KW"/>
</dbReference>
<evidence type="ECO:0000256" key="11">
    <source>
        <dbReference type="ARBA" id="ARBA00022990"/>
    </source>
</evidence>
<feature type="compositionally biased region" description="Pro residues" evidence="18">
    <location>
        <begin position="149"/>
        <end position="159"/>
    </location>
</feature>
<dbReference type="Gene3D" id="1.20.120.1150">
    <property type="match status" value="1"/>
</dbReference>
<reference evidence="19" key="1">
    <citation type="submission" date="2025-08" db="UniProtKB">
        <authorList>
            <consortium name="Ensembl"/>
        </authorList>
    </citation>
    <scope>IDENTIFICATION</scope>
</reference>
<evidence type="ECO:0000256" key="3">
    <source>
        <dbReference type="ARBA" id="ARBA00004496"/>
    </source>
</evidence>
<dbReference type="Proteomes" id="UP000694414">
    <property type="component" value="Unplaced"/>
</dbReference>
<protein>
    <recommendedName>
        <fullName evidence="15 17">Serine/threonine-protein phosphatase 2A activator</fullName>
        <ecNumber evidence="5 17">5.2.1.8</ecNumber>
    </recommendedName>
    <alternativeName>
        <fullName evidence="17">Phosphotyrosyl phosphatase activator</fullName>
    </alternativeName>
</protein>
<dbReference type="AlphaFoldDB" id="A0A8C9DR08"/>
<keyword evidence="11" id="KW-0007">Acetylation</keyword>
<comment type="subcellular location">
    <subcellularLocation>
        <location evidence="3 17">Cytoplasm</location>
    </subcellularLocation>
    <subcellularLocation>
        <location evidence="2">Nucleus</location>
    </subcellularLocation>
</comment>
<evidence type="ECO:0000256" key="6">
    <source>
        <dbReference type="ARBA" id="ARBA00022490"/>
    </source>
</evidence>
<dbReference type="Pfam" id="PF03095">
    <property type="entry name" value="PTPA"/>
    <property type="match status" value="1"/>
</dbReference>
<evidence type="ECO:0000256" key="2">
    <source>
        <dbReference type="ARBA" id="ARBA00004123"/>
    </source>
</evidence>
<keyword evidence="8" id="KW-0547">Nucleotide-binding</keyword>
<dbReference type="InterPro" id="IPR043170">
    <property type="entry name" value="PTPA_C_lid"/>
</dbReference>
<gene>
    <name evidence="19" type="primary">PTPA</name>
</gene>
<feature type="region of interest" description="Disordered" evidence="18">
    <location>
        <begin position="139"/>
        <end position="159"/>
    </location>
</feature>
<evidence type="ECO:0000256" key="14">
    <source>
        <dbReference type="ARBA" id="ARBA00023242"/>
    </source>
</evidence>
<evidence type="ECO:0000256" key="13">
    <source>
        <dbReference type="ARBA" id="ARBA00023235"/>
    </source>
</evidence>
<evidence type="ECO:0000256" key="16">
    <source>
        <dbReference type="ARBA" id="ARBA00054769"/>
    </source>
</evidence>
<dbReference type="InterPro" id="IPR037218">
    <property type="entry name" value="PTPA_sf"/>
</dbReference>
<dbReference type="InterPro" id="IPR004327">
    <property type="entry name" value="Phstyr_phstse_ac"/>
</dbReference>
<comment type="function">
    <text evidence="16">PPIases accelerate the folding of proteins. It catalyzes the cis-trans isomerization of proline imidic peptide bonds in oligopeptides. Acts as a regulatory subunit for serine/threonine-protein phosphatase 2A (PP2A). Modulates PP2A activity or substrate specificity, probably by inducing a conformational change in the catalytic subunit, a proposed direct target of the PPIase. Can reactivate inactive phosphatase PP2A-phosphatase methylesterase complexes (PP2A(i)) in presence of ATP and Mg(2+). Reversibly stimulates the variable phosphotyrosyl phosphatase activity of PP2A core heterodimer PP2A(D) in presence of ATP and Mg(2+) (in vitro). The phosphotyrosyl phosphatase activity is dependent of an ATPase activity of the PP2A(D):PPP2R4 complex. Is involved in apoptosis; the function appears to be independent from PP2A.</text>
</comment>
<comment type="similarity">
    <text evidence="4 17">Belongs to the PTPA-type PPIase family.</text>
</comment>
<keyword evidence="13 17" id="KW-0413">Isomerase</keyword>
<dbReference type="EC" id="5.2.1.8" evidence="5 17"/>
<comment type="catalytic activity">
    <reaction evidence="1 17">
        <text>[protein]-peptidylproline (omega=180) = [protein]-peptidylproline (omega=0)</text>
        <dbReference type="Rhea" id="RHEA:16237"/>
        <dbReference type="Rhea" id="RHEA-COMP:10747"/>
        <dbReference type="Rhea" id="RHEA-COMP:10748"/>
        <dbReference type="ChEBI" id="CHEBI:83833"/>
        <dbReference type="ChEBI" id="CHEBI:83834"/>
        <dbReference type="EC" id="5.2.1.8"/>
    </reaction>
</comment>
<reference evidence="19" key="2">
    <citation type="submission" date="2025-09" db="UniProtKB">
        <authorList>
            <consortium name="Ensembl"/>
        </authorList>
    </citation>
    <scope>IDENTIFICATION</scope>
</reference>
<evidence type="ECO:0000256" key="18">
    <source>
        <dbReference type="SAM" id="MobiDB-lite"/>
    </source>
</evidence>
<evidence type="ECO:0000256" key="10">
    <source>
        <dbReference type="ARBA" id="ARBA00022842"/>
    </source>
</evidence>
<evidence type="ECO:0000256" key="15">
    <source>
        <dbReference type="ARBA" id="ARBA00044786"/>
    </source>
</evidence>
<evidence type="ECO:0000256" key="4">
    <source>
        <dbReference type="ARBA" id="ARBA00011019"/>
    </source>
</evidence>
<dbReference type="GO" id="GO:0005634">
    <property type="term" value="C:nucleus"/>
    <property type="evidence" value="ECO:0007669"/>
    <property type="project" value="UniProtKB-SubCell"/>
</dbReference>
<dbReference type="GO" id="GO:0008160">
    <property type="term" value="F:protein tyrosine phosphatase activator activity"/>
    <property type="evidence" value="ECO:0007669"/>
    <property type="project" value="TreeGrafter"/>
</dbReference>
<evidence type="ECO:0000313" key="20">
    <source>
        <dbReference type="Proteomes" id="UP000694414"/>
    </source>
</evidence>
<accession>A0A8C9DR08</accession>
<proteinExistence type="inferred from homology"/>
<organism evidence="19 20">
    <name type="scientific">Prolemur simus</name>
    <name type="common">Greater bamboo lemur</name>
    <name type="synonym">Hapalemur simus</name>
    <dbReference type="NCBI Taxonomy" id="1328070"/>
    <lineage>
        <taxon>Eukaryota</taxon>
        <taxon>Metazoa</taxon>
        <taxon>Chordata</taxon>
        <taxon>Craniata</taxon>
        <taxon>Vertebrata</taxon>
        <taxon>Euteleostomi</taxon>
        <taxon>Mammalia</taxon>
        <taxon>Eutheria</taxon>
        <taxon>Euarchontoglires</taxon>
        <taxon>Primates</taxon>
        <taxon>Strepsirrhini</taxon>
        <taxon>Lemuriformes</taxon>
        <taxon>Lemuridae</taxon>
        <taxon>Prolemur</taxon>
    </lineage>
</organism>
<sequence length="189" mass="21368">MRKLQKTYRMEPAGSQGVWGLDDFQFLPFIWGSSQLIDHPYLEPRHFVDEKAVNENHKDYMFLECILFITEMKTGPFAEHSNQLWNISAVPSWSKVNQGLIRMYKAEVSGALPAVSPALSSCTSNLGVCCPSILSRQARRGQATEPEPPRPQFLGPPPLPQPWPPPCPLPLFFLFDERLFIGVGWRAQG</sequence>
<dbReference type="GO" id="GO:0046872">
    <property type="term" value="F:metal ion binding"/>
    <property type="evidence" value="ECO:0007669"/>
    <property type="project" value="UniProtKB-KW"/>
</dbReference>
<keyword evidence="12 17" id="KW-0697">Rotamase</keyword>
<evidence type="ECO:0000313" key="19">
    <source>
        <dbReference type="Ensembl" id="ENSPSMP00000028170.1"/>
    </source>
</evidence>
<dbReference type="GO" id="GO:0007052">
    <property type="term" value="P:mitotic spindle organization"/>
    <property type="evidence" value="ECO:0007669"/>
    <property type="project" value="TreeGrafter"/>
</dbReference>
<name>A0A8C9DR08_PROSS</name>
<evidence type="ECO:0000256" key="12">
    <source>
        <dbReference type="ARBA" id="ARBA00023110"/>
    </source>
</evidence>
<dbReference type="SUPFAM" id="SSF140984">
    <property type="entry name" value="PTPA-like"/>
    <property type="match status" value="1"/>
</dbReference>
<evidence type="ECO:0000256" key="7">
    <source>
        <dbReference type="ARBA" id="ARBA00022723"/>
    </source>
</evidence>
<evidence type="ECO:0000256" key="8">
    <source>
        <dbReference type="ARBA" id="ARBA00022741"/>
    </source>
</evidence>
<keyword evidence="14" id="KW-0539">Nucleus</keyword>
<keyword evidence="7" id="KW-0479">Metal-binding</keyword>
<keyword evidence="20" id="KW-1185">Reference proteome</keyword>
<evidence type="ECO:0000256" key="5">
    <source>
        <dbReference type="ARBA" id="ARBA00013194"/>
    </source>
</evidence>
<keyword evidence="9" id="KW-0067">ATP-binding</keyword>
<evidence type="ECO:0000256" key="9">
    <source>
        <dbReference type="ARBA" id="ARBA00022840"/>
    </source>
</evidence>
<dbReference type="GO" id="GO:0005737">
    <property type="term" value="C:cytoplasm"/>
    <property type="evidence" value="ECO:0007669"/>
    <property type="project" value="UniProtKB-SubCell"/>
</dbReference>
<dbReference type="GO" id="GO:0000159">
    <property type="term" value="C:protein phosphatase type 2A complex"/>
    <property type="evidence" value="ECO:0007669"/>
    <property type="project" value="TreeGrafter"/>
</dbReference>
<keyword evidence="10" id="KW-0460">Magnesium</keyword>
<dbReference type="Ensembl" id="ENSPSMT00000032554.1">
    <property type="protein sequence ID" value="ENSPSMP00000028170.1"/>
    <property type="gene ID" value="ENSPSMG00000019620.1"/>
</dbReference>
<dbReference type="GeneTree" id="ENSGT00390000011500"/>
<dbReference type="PANTHER" id="PTHR10012:SF0">
    <property type="entry name" value="SERINE_THREONINE-PROTEIN PHOSPHATASE 2A ACTIVATOR"/>
    <property type="match status" value="1"/>
</dbReference>
<dbReference type="GO" id="GO:0005524">
    <property type="term" value="F:ATP binding"/>
    <property type="evidence" value="ECO:0007669"/>
    <property type="project" value="UniProtKB-KW"/>
</dbReference>